<dbReference type="RefSeq" id="WP_382399150.1">
    <property type="nucleotide sequence ID" value="NZ_JBHTNH010000015.1"/>
</dbReference>
<dbReference type="EMBL" id="JBHTNH010000015">
    <property type="protein sequence ID" value="MFD1361510.1"/>
    <property type="molecule type" value="Genomic_DNA"/>
</dbReference>
<evidence type="ECO:0000313" key="1">
    <source>
        <dbReference type="EMBL" id="MFD1361510.1"/>
    </source>
</evidence>
<reference evidence="2" key="1">
    <citation type="journal article" date="2019" name="Int. J. Syst. Evol. Microbiol.">
        <title>The Global Catalogue of Microorganisms (GCM) 10K type strain sequencing project: providing services to taxonomists for standard genome sequencing and annotation.</title>
        <authorList>
            <consortium name="The Broad Institute Genomics Platform"/>
            <consortium name="The Broad Institute Genome Sequencing Center for Infectious Disease"/>
            <person name="Wu L."/>
            <person name="Ma J."/>
        </authorList>
    </citation>
    <scope>NUCLEOTIDE SEQUENCE [LARGE SCALE GENOMIC DNA]</scope>
    <source>
        <strain evidence="2">CCUG 54822</strain>
    </source>
</reference>
<dbReference type="NCBIfam" id="NF002845">
    <property type="entry name" value="PRK03094.1"/>
    <property type="match status" value="1"/>
</dbReference>
<dbReference type="Proteomes" id="UP001597178">
    <property type="component" value="Unassembled WGS sequence"/>
</dbReference>
<keyword evidence="2" id="KW-1185">Reference proteome</keyword>
<gene>
    <name evidence="1" type="ORF">ACFQ4A_07560</name>
</gene>
<comment type="caution">
    <text evidence="1">The sequence shown here is derived from an EMBL/GenBank/DDBJ whole genome shotgun (WGS) entry which is preliminary data.</text>
</comment>
<sequence>MARIGVEGTLTDIKEALAEMGHDVVDLQSEDDTAYCDCCVISGQDKDVMGMSTASIAGSVINADGYSAQEVSQMVNDRLNEQQ</sequence>
<name>A0ABW3ZSZ2_9BACI</name>
<dbReference type="InterPro" id="IPR005370">
    <property type="entry name" value="UPF0180"/>
</dbReference>
<accession>A0ABW3ZSZ2</accession>
<organism evidence="1 2">
    <name type="scientific">Lentibacillus salinarum</name>
    <dbReference type="NCBI Taxonomy" id="446820"/>
    <lineage>
        <taxon>Bacteria</taxon>
        <taxon>Bacillati</taxon>
        <taxon>Bacillota</taxon>
        <taxon>Bacilli</taxon>
        <taxon>Bacillales</taxon>
        <taxon>Bacillaceae</taxon>
        <taxon>Lentibacillus</taxon>
    </lineage>
</organism>
<evidence type="ECO:0000313" key="2">
    <source>
        <dbReference type="Proteomes" id="UP001597178"/>
    </source>
</evidence>
<dbReference type="Pfam" id="PF03698">
    <property type="entry name" value="UPF0180"/>
    <property type="match status" value="1"/>
</dbReference>
<protein>
    <submittedName>
        <fullName evidence="1">YkuS family protein</fullName>
    </submittedName>
</protein>
<proteinExistence type="predicted"/>